<reference evidence="1" key="1">
    <citation type="journal article" date="2014" name="Int. J. Syst. Evol. Microbiol.">
        <title>Complete genome sequence of Corynebacterium casei LMG S-19264T (=DSM 44701T), isolated from a smear-ripened cheese.</title>
        <authorList>
            <consortium name="US DOE Joint Genome Institute (JGI-PGF)"/>
            <person name="Walter F."/>
            <person name="Albersmeier A."/>
            <person name="Kalinowski J."/>
            <person name="Ruckert C."/>
        </authorList>
    </citation>
    <scope>NUCLEOTIDE SEQUENCE</scope>
    <source>
        <strain evidence="1">CCM 7897</strain>
    </source>
</reference>
<dbReference type="Proteomes" id="UP000606044">
    <property type="component" value="Unassembled WGS sequence"/>
</dbReference>
<dbReference type="EMBL" id="BMCT01000002">
    <property type="protein sequence ID" value="GGF62546.1"/>
    <property type="molecule type" value="Genomic_DNA"/>
</dbReference>
<organism evidence="1 2">
    <name type="scientific">Azorhizobium oxalatiphilum</name>
    <dbReference type="NCBI Taxonomy" id="980631"/>
    <lineage>
        <taxon>Bacteria</taxon>
        <taxon>Pseudomonadati</taxon>
        <taxon>Pseudomonadota</taxon>
        <taxon>Alphaproteobacteria</taxon>
        <taxon>Hyphomicrobiales</taxon>
        <taxon>Xanthobacteraceae</taxon>
        <taxon>Azorhizobium</taxon>
    </lineage>
</organism>
<sequence>MSYAHAKMSNRIRAKSLLESLKLRLSDAHEAKIEEMSGTTDPLPIWWRLSKVDGVHIYSTPEGWFTDIVFKGLPSEVPDICGSTEPTPSRQDAIFEALGLLAAFAKTDLLPLPPEEKAELLWFKFDDIEVPVLAASILPWRQELMDEGYTVERARRRLAFLRDQACGERALTKKVFSRLSEIEQKQIEICCAIAMAMGLPRFSIEDGVLSDFERDDPAPRPH</sequence>
<dbReference type="AlphaFoldDB" id="A0A917F9H9"/>
<keyword evidence="2" id="KW-1185">Reference proteome</keyword>
<name>A0A917F9H9_9HYPH</name>
<protein>
    <submittedName>
        <fullName evidence="1">Uncharacterized protein</fullName>
    </submittedName>
</protein>
<accession>A0A917F9H9</accession>
<proteinExistence type="predicted"/>
<comment type="caution">
    <text evidence="1">The sequence shown here is derived from an EMBL/GenBank/DDBJ whole genome shotgun (WGS) entry which is preliminary data.</text>
</comment>
<dbReference type="RefSeq" id="WP_188578492.1">
    <property type="nucleotide sequence ID" value="NZ_BMCT01000002.1"/>
</dbReference>
<reference evidence="1" key="2">
    <citation type="submission" date="2020-09" db="EMBL/GenBank/DDBJ databases">
        <authorList>
            <person name="Sun Q."/>
            <person name="Sedlacek I."/>
        </authorList>
    </citation>
    <scope>NUCLEOTIDE SEQUENCE</scope>
    <source>
        <strain evidence="1">CCM 7897</strain>
    </source>
</reference>
<gene>
    <name evidence="1" type="ORF">GCM10007301_22840</name>
</gene>
<evidence type="ECO:0000313" key="1">
    <source>
        <dbReference type="EMBL" id="GGF62546.1"/>
    </source>
</evidence>
<evidence type="ECO:0000313" key="2">
    <source>
        <dbReference type="Proteomes" id="UP000606044"/>
    </source>
</evidence>